<evidence type="ECO:0000313" key="3">
    <source>
        <dbReference type="Proteomes" id="UP000030764"/>
    </source>
</evidence>
<name>A0A085LJ58_9BILA</name>
<gene>
    <name evidence="1" type="ORF">M513_14119</name>
    <name evidence="2" type="ORF">M514_14119</name>
</gene>
<evidence type="ECO:0000313" key="1">
    <source>
        <dbReference type="EMBL" id="KFD45004.1"/>
    </source>
</evidence>
<dbReference type="AlphaFoldDB" id="A0A085LJ58"/>
<organism evidence="1 3">
    <name type="scientific">Trichuris suis</name>
    <name type="common">pig whipworm</name>
    <dbReference type="NCBI Taxonomy" id="68888"/>
    <lineage>
        <taxon>Eukaryota</taxon>
        <taxon>Metazoa</taxon>
        <taxon>Ecdysozoa</taxon>
        <taxon>Nematoda</taxon>
        <taxon>Enoplea</taxon>
        <taxon>Dorylaimia</taxon>
        <taxon>Trichinellida</taxon>
        <taxon>Trichuridae</taxon>
        <taxon>Trichuris</taxon>
    </lineage>
</organism>
<evidence type="ECO:0000313" key="2">
    <source>
        <dbReference type="EMBL" id="KFD59364.1"/>
    </source>
</evidence>
<reference evidence="1 3" key="1">
    <citation type="journal article" date="2014" name="Nat. Genet.">
        <title>Genome and transcriptome of the porcine whipworm Trichuris suis.</title>
        <authorList>
            <person name="Jex A.R."/>
            <person name="Nejsum P."/>
            <person name="Schwarz E.M."/>
            <person name="Hu L."/>
            <person name="Young N.D."/>
            <person name="Hall R.S."/>
            <person name="Korhonen P.K."/>
            <person name="Liao S."/>
            <person name="Thamsborg S."/>
            <person name="Xia J."/>
            <person name="Xu P."/>
            <person name="Wang S."/>
            <person name="Scheerlinck J.P."/>
            <person name="Hofmann A."/>
            <person name="Sternberg P.W."/>
            <person name="Wang J."/>
            <person name="Gasser R.B."/>
        </authorList>
    </citation>
    <scope>NUCLEOTIDE SEQUENCE [LARGE SCALE GENOMIC DNA]</scope>
    <source>
        <strain evidence="2">DCEP-RM93F</strain>
        <strain evidence="1">DCEP-RM93M</strain>
    </source>
</reference>
<dbReference type="Proteomes" id="UP000030758">
    <property type="component" value="Unassembled WGS sequence"/>
</dbReference>
<sequence length="144" mass="16733">MKCLKWYNNAKCALQNGPLITTRGRPPKINPQVAMEKALKASAVAECIDHCNNNFQAKILSYESNLRLRKIKEALYIRYNTTYNRDLGEDVSIIWSKLTSLTIPLSHSLCHIQNMELDGLYNWNYENNNWIKKMNVMKLQALKK</sequence>
<accession>A0A085LJ58</accession>
<keyword evidence="3" id="KW-1185">Reference proteome</keyword>
<proteinExistence type="predicted"/>
<protein>
    <submittedName>
        <fullName evidence="1">Uncharacterized protein</fullName>
    </submittedName>
</protein>
<dbReference type="EMBL" id="KL363921">
    <property type="protein sequence ID" value="KFD45004.1"/>
    <property type="molecule type" value="Genomic_DNA"/>
</dbReference>
<dbReference type="EMBL" id="KL368071">
    <property type="protein sequence ID" value="KFD59364.1"/>
    <property type="molecule type" value="Genomic_DNA"/>
</dbReference>
<dbReference type="Proteomes" id="UP000030764">
    <property type="component" value="Unassembled WGS sequence"/>
</dbReference>